<feature type="transmembrane region" description="Helical" evidence="2">
    <location>
        <begin position="145"/>
        <end position="172"/>
    </location>
</feature>
<feature type="transmembrane region" description="Helical" evidence="2">
    <location>
        <begin position="192"/>
        <end position="214"/>
    </location>
</feature>
<evidence type="ECO:0000313" key="4">
    <source>
        <dbReference type="Proteomes" id="UP001226577"/>
    </source>
</evidence>
<comment type="caution">
    <text evidence="3">The sequence shown here is derived from an EMBL/GenBank/DDBJ whole genome shotgun (WGS) entry which is preliminary data.</text>
</comment>
<dbReference type="EMBL" id="JAUSRE010000004">
    <property type="protein sequence ID" value="MDP9887407.1"/>
    <property type="molecule type" value="Genomic_DNA"/>
</dbReference>
<evidence type="ECO:0000313" key="3">
    <source>
        <dbReference type="EMBL" id="MDP9887407.1"/>
    </source>
</evidence>
<evidence type="ECO:0000256" key="2">
    <source>
        <dbReference type="SAM" id="Phobius"/>
    </source>
</evidence>
<accession>A0ABT9RQ97</accession>
<name>A0ABT9RQ97_9MICC</name>
<sequence>MSSPTAESTSPHEPAPSFSAPVHFGGRRSQPGPTFFRVLNSEIIKFRSLLSTLILLASTAVVMVGFGALSAWGTGQFTDAATRDPQAGGRMAAQGGDLAVSAPTSGIAFAQLILGSLGVLLMSSEFTTGMARSTFAAVPKRLPAFAAKLVVVMVTSFAVTAVSIWVAGMVAVPILDNYGLKLDLGSSQSAKLLLVNSIYVAAVAAIGMALGTLLRNSAGGIMSLVGIFFVAPIAFQLIPGDFFKEARKYLPGNTVDPVAAAQHVPDTLEAWQAGLVLGAWVVIPVLLAAVLLKRRDV</sequence>
<feature type="compositionally biased region" description="Polar residues" evidence="1">
    <location>
        <begin position="1"/>
        <end position="11"/>
    </location>
</feature>
<keyword evidence="2" id="KW-0812">Transmembrane</keyword>
<feature type="transmembrane region" description="Helical" evidence="2">
    <location>
        <begin position="221"/>
        <end position="238"/>
    </location>
</feature>
<feature type="transmembrane region" description="Helical" evidence="2">
    <location>
        <begin position="270"/>
        <end position="292"/>
    </location>
</feature>
<feature type="region of interest" description="Disordered" evidence="1">
    <location>
        <begin position="1"/>
        <end position="24"/>
    </location>
</feature>
<reference evidence="3 4" key="1">
    <citation type="submission" date="2023-07" db="EMBL/GenBank/DDBJ databases">
        <title>Sorghum-associated microbial communities from plants grown in Nebraska, USA.</title>
        <authorList>
            <person name="Schachtman D."/>
        </authorList>
    </citation>
    <scope>NUCLEOTIDE SEQUENCE [LARGE SCALE GENOMIC DNA]</scope>
    <source>
        <strain evidence="3 4">CC222</strain>
    </source>
</reference>
<feature type="transmembrane region" description="Helical" evidence="2">
    <location>
        <begin position="106"/>
        <end position="124"/>
    </location>
</feature>
<dbReference type="Proteomes" id="UP001226577">
    <property type="component" value="Unassembled WGS sequence"/>
</dbReference>
<keyword evidence="2" id="KW-0472">Membrane</keyword>
<organism evidence="3 4">
    <name type="scientific">Pseudarthrobacter enclensis</name>
    <dbReference type="NCBI Taxonomy" id="993070"/>
    <lineage>
        <taxon>Bacteria</taxon>
        <taxon>Bacillati</taxon>
        <taxon>Actinomycetota</taxon>
        <taxon>Actinomycetes</taxon>
        <taxon>Micrococcales</taxon>
        <taxon>Micrococcaceae</taxon>
        <taxon>Pseudarthrobacter</taxon>
    </lineage>
</organism>
<dbReference type="RefSeq" id="WP_307304945.1">
    <property type="nucleotide sequence ID" value="NZ_JAUSRE010000004.1"/>
</dbReference>
<keyword evidence="2" id="KW-1133">Transmembrane helix</keyword>
<evidence type="ECO:0000256" key="1">
    <source>
        <dbReference type="SAM" id="MobiDB-lite"/>
    </source>
</evidence>
<feature type="transmembrane region" description="Helical" evidence="2">
    <location>
        <begin position="49"/>
        <end position="72"/>
    </location>
</feature>
<keyword evidence="4" id="KW-1185">Reference proteome</keyword>
<proteinExistence type="predicted"/>
<protein>
    <submittedName>
        <fullName evidence="3">ABC-type transport system involved in multi-copper enzyme maturation permease subunit</fullName>
    </submittedName>
</protein>
<gene>
    <name evidence="3" type="ORF">J2X98_000982</name>
</gene>